<feature type="domain" description="Protein kinase" evidence="1">
    <location>
        <begin position="22"/>
        <end position="263"/>
    </location>
</feature>
<gene>
    <name evidence="2" type="ORF">PG994_015126</name>
</gene>
<dbReference type="PROSITE" id="PS50011">
    <property type="entry name" value="PROTEIN_KINASE_DOM"/>
    <property type="match status" value="1"/>
</dbReference>
<dbReference type="InterPro" id="IPR050285">
    <property type="entry name" value="STE20_Ser/Thr_kinase"/>
</dbReference>
<evidence type="ECO:0000313" key="3">
    <source>
        <dbReference type="Proteomes" id="UP001480595"/>
    </source>
</evidence>
<accession>A0ABR1SXB0</accession>
<dbReference type="PANTHER" id="PTHR48015:SF16">
    <property type="entry name" value="SERINE_THREONINE-PROTEIN KINASE SULU"/>
    <property type="match status" value="1"/>
</dbReference>
<comment type="caution">
    <text evidence="2">The sequence shown here is derived from an EMBL/GenBank/DDBJ whole genome shotgun (WGS) entry which is preliminary data.</text>
</comment>
<evidence type="ECO:0000313" key="2">
    <source>
        <dbReference type="EMBL" id="KAK8038359.1"/>
    </source>
</evidence>
<name>A0ABR1SXB0_9PEZI</name>
<evidence type="ECO:0000259" key="1">
    <source>
        <dbReference type="PROSITE" id="PS50011"/>
    </source>
</evidence>
<dbReference type="InterPro" id="IPR000719">
    <property type="entry name" value="Prot_kinase_dom"/>
</dbReference>
<dbReference type="EMBL" id="JAQQWL010000016">
    <property type="protein sequence ID" value="KAK8038359.1"/>
    <property type="molecule type" value="Genomic_DNA"/>
</dbReference>
<dbReference type="Gene3D" id="1.10.510.10">
    <property type="entry name" value="Transferase(Phosphotransferase) domain 1"/>
    <property type="match status" value="1"/>
</dbReference>
<dbReference type="Pfam" id="PF00069">
    <property type="entry name" value="Pkinase"/>
    <property type="match status" value="1"/>
</dbReference>
<sequence length="263" mass="30062">MEVIQCHEGFKVIDGKFSYHCMKAIVRMNNELYLASWKPRRHDGIDPSELFDVHMLQTSNRGPELQQSWRVVEPDPDHHVKKPKLSDYASNELEVQMQREIETWEMLQDHPHPNIALYYGCYKKNARATALAFKKYKATLSETVNPQGLNKHQFMTSGRALVSKEILVQLGAIREALDHLHHSLNHAHNDINPSNIMLDQDGMLVIIDFGSCRAVGESLQVTGTARTHGWHNPQVDQSSAENDIQALEELIVWLSGSVDQLHW</sequence>
<dbReference type="SUPFAM" id="SSF56112">
    <property type="entry name" value="Protein kinase-like (PK-like)"/>
    <property type="match status" value="1"/>
</dbReference>
<organism evidence="2 3">
    <name type="scientific">Apiospora phragmitis</name>
    <dbReference type="NCBI Taxonomy" id="2905665"/>
    <lineage>
        <taxon>Eukaryota</taxon>
        <taxon>Fungi</taxon>
        <taxon>Dikarya</taxon>
        <taxon>Ascomycota</taxon>
        <taxon>Pezizomycotina</taxon>
        <taxon>Sordariomycetes</taxon>
        <taxon>Xylariomycetidae</taxon>
        <taxon>Amphisphaeriales</taxon>
        <taxon>Apiosporaceae</taxon>
        <taxon>Apiospora</taxon>
    </lineage>
</organism>
<dbReference type="PANTHER" id="PTHR48015">
    <property type="entry name" value="SERINE/THREONINE-PROTEIN KINASE TAO"/>
    <property type="match status" value="1"/>
</dbReference>
<dbReference type="RefSeq" id="XP_066708211.1">
    <property type="nucleotide sequence ID" value="XM_066866535.1"/>
</dbReference>
<proteinExistence type="predicted"/>
<dbReference type="InterPro" id="IPR011009">
    <property type="entry name" value="Kinase-like_dom_sf"/>
</dbReference>
<protein>
    <recommendedName>
        <fullName evidence="1">Protein kinase domain-containing protein</fullName>
    </recommendedName>
</protein>
<dbReference type="Proteomes" id="UP001480595">
    <property type="component" value="Unassembled WGS sequence"/>
</dbReference>
<dbReference type="GeneID" id="92099598"/>
<reference evidence="2 3" key="1">
    <citation type="submission" date="2023-01" db="EMBL/GenBank/DDBJ databases">
        <title>Analysis of 21 Apiospora genomes using comparative genomics revels a genus with tremendous synthesis potential of carbohydrate active enzymes and secondary metabolites.</title>
        <authorList>
            <person name="Sorensen T."/>
        </authorList>
    </citation>
    <scope>NUCLEOTIDE SEQUENCE [LARGE SCALE GENOMIC DNA]</scope>
    <source>
        <strain evidence="2 3">CBS 135458</strain>
    </source>
</reference>
<keyword evidence="3" id="KW-1185">Reference proteome</keyword>